<proteinExistence type="inferred from homology"/>
<evidence type="ECO:0000256" key="7">
    <source>
        <dbReference type="ARBA" id="ARBA00022723"/>
    </source>
</evidence>
<dbReference type="Proteomes" id="UP000005204">
    <property type="component" value="Unassembled WGS sequence"/>
</dbReference>
<dbReference type="PANTHER" id="PTHR11705">
    <property type="entry name" value="PROTEASE FAMILY M14 CARBOXYPEPTIDASE A,B"/>
    <property type="match status" value="1"/>
</dbReference>
<dbReference type="InterPro" id="IPR000834">
    <property type="entry name" value="Peptidase_M14"/>
</dbReference>
<keyword evidence="8" id="KW-0732">Signal</keyword>
<evidence type="ECO:0000256" key="1">
    <source>
        <dbReference type="ARBA" id="ARBA00001947"/>
    </source>
</evidence>
<comment type="function">
    <text evidence="13">Involved in the digestion of the blood meal.</text>
</comment>
<sequence>MENENNQANSNNIIQTFTFKDYNKTTERSTFRKLSALVKIHEDIKKDEENGLRLRMDWTNYHRLDVIHSFIDDLEFDFPSICTSFVIGKSLEGRDLKLLKISNSNANNASVWLDAGIHAREWIAPAVATYIADYITRNFNDMPECITNKDWYILPVMNPDGYEYSHTKDRMWRKNRAWHGGQCVGVDLNRNFSIGWGQKASSDNPTNNFYRGPEPFSEPESSAVRDFMLNSGITFKVYITLHSYGEVIMFPFAFKDDLCPDYIRLLEGATAMSRGIYDFNGNTYKVGISKDVMYGAAGTSNDWSYGELGIPYCYLIELRSKKHKFRLPKEEINETSNEIWNSIKALMEFVDDTDSQEKIIAFKVANSISNTQVWEVRFIREGQRRFVKSLDTHGAITIWKEENSTMDIMVDGPRITQIAGMLHEREIPYSIAIGDVGSVLSREQGIKYSKNNRKPNYCEMDWHNYHRLHVIYAFMENLSHEYPYLCSVAVIGKSAEGRDIKILKVSNGNEYNVGVWLDAAIHPREWISTAVVTYIADRLVRTFHEQPDCVTNKDWYILPVLNPDGYEYTHTHDRMWRKNRARYGECVGVDLNRNFSYGWGEKGEEGSSEDPGNIFYRGPKPFSEPETAALRRLITKSSTPFKVFLSFHSYGEVVIFPWGYTDEPCPDYVELLEGGTSIAKAIYETSGRTYKVGSTKDLMYFACGNSIDWSYAVAGIPYSYMVELRGKKHRFLLPQNEIESTAKEVMNGVFRLLDFVDGKSKSCQSCDCSK</sequence>
<evidence type="ECO:0000256" key="2">
    <source>
        <dbReference type="ARBA" id="ARBA00004613"/>
    </source>
</evidence>
<dbReference type="Gene3D" id="3.40.630.10">
    <property type="entry name" value="Zn peptidases"/>
    <property type="match status" value="2"/>
</dbReference>
<evidence type="ECO:0000313" key="17">
    <source>
        <dbReference type="Proteomes" id="UP000005204"/>
    </source>
</evidence>
<dbReference type="FunFam" id="3.40.630.10:FF:000040">
    <property type="entry name" value="zinc carboxypeptidase"/>
    <property type="match status" value="2"/>
</dbReference>
<keyword evidence="5" id="KW-0121">Carboxypeptidase</keyword>
<dbReference type="PANTHER" id="PTHR11705:SF91">
    <property type="entry name" value="FI01817P-RELATED"/>
    <property type="match status" value="1"/>
</dbReference>
<feature type="domain" description="Peptidase M14" evidence="15">
    <location>
        <begin position="464"/>
        <end position="756"/>
    </location>
</feature>
<dbReference type="SUPFAM" id="SSF54897">
    <property type="entry name" value="Protease propeptides/inhibitors"/>
    <property type="match status" value="1"/>
</dbReference>
<comment type="subcellular location">
    <subcellularLocation>
        <location evidence="2">Secreted</location>
    </subcellularLocation>
</comment>
<evidence type="ECO:0000256" key="6">
    <source>
        <dbReference type="ARBA" id="ARBA00022670"/>
    </source>
</evidence>
<feature type="domain" description="Peptidase M14" evidence="15">
    <location>
        <begin position="60"/>
        <end position="350"/>
    </location>
</feature>
<protein>
    <recommendedName>
        <fullName evidence="15">Peptidase M14 domain-containing protein</fullName>
    </recommendedName>
</protein>
<evidence type="ECO:0000256" key="5">
    <source>
        <dbReference type="ARBA" id="ARBA00022645"/>
    </source>
</evidence>
<evidence type="ECO:0000256" key="8">
    <source>
        <dbReference type="ARBA" id="ARBA00022729"/>
    </source>
</evidence>
<evidence type="ECO:0000313" key="16">
    <source>
        <dbReference type="EnsemblMetazoa" id="XP_021207360.2"/>
    </source>
</evidence>
<evidence type="ECO:0000256" key="4">
    <source>
        <dbReference type="ARBA" id="ARBA00022525"/>
    </source>
</evidence>
<evidence type="ECO:0000256" key="10">
    <source>
        <dbReference type="ARBA" id="ARBA00022833"/>
    </source>
</evidence>
<evidence type="ECO:0000259" key="15">
    <source>
        <dbReference type="PROSITE" id="PS52035"/>
    </source>
</evidence>
<evidence type="ECO:0000256" key="11">
    <source>
        <dbReference type="ARBA" id="ARBA00023049"/>
    </source>
</evidence>
<evidence type="ECO:0000256" key="3">
    <source>
        <dbReference type="ARBA" id="ARBA00005988"/>
    </source>
</evidence>
<dbReference type="GO" id="GO:0005615">
    <property type="term" value="C:extracellular space"/>
    <property type="evidence" value="ECO:0007669"/>
    <property type="project" value="TreeGrafter"/>
</dbReference>
<keyword evidence="7" id="KW-0479">Metal-binding</keyword>
<organism evidence="16 17">
    <name type="scientific">Bombyx mori</name>
    <name type="common">Silk moth</name>
    <dbReference type="NCBI Taxonomy" id="7091"/>
    <lineage>
        <taxon>Eukaryota</taxon>
        <taxon>Metazoa</taxon>
        <taxon>Ecdysozoa</taxon>
        <taxon>Arthropoda</taxon>
        <taxon>Hexapoda</taxon>
        <taxon>Insecta</taxon>
        <taxon>Pterygota</taxon>
        <taxon>Neoptera</taxon>
        <taxon>Endopterygota</taxon>
        <taxon>Lepidoptera</taxon>
        <taxon>Glossata</taxon>
        <taxon>Ditrysia</taxon>
        <taxon>Bombycoidea</taxon>
        <taxon>Bombycidae</taxon>
        <taxon>Bombycinae</taxon>
        <taxon>Bombyx</taxon>
    </lineage>
</organism>
<reference evidence="16" key="2">
    <citation type="submission" date="2022-06" db="UniProtKB">
        <authorList>
            <consortium name="EnsemblMetazoa"/>
        </authorList>
    </citation>
    <scope>IDENTIFICATION</scope>
    <source>
        <strain evidence="16">p50T (Dazao)</strain>
    </source>
</reference>
<dbReference type="InterPro" id="IPR003146">
    <property type="entry name" value="M14A_act_pep"/>
</dbReference>
<evidence type="ECO:0000256" key="13">
    <source>
        <dbReference type="ARBA" id="ARBA00057299"/>
    </source>
</evidence>
<dbReference type="Pfam" id="PF00246">
    <property type="entry name" value="Peptidase_M14"/>
    <property type="match status" value="2"/>
</dbReference>
<comment type="similarity">
    <text evidence="3 14">Belongs to the peptidase M14 family.</text>
</comment>
<keyword evidence="9" id="KW-0378">Hydrolase</keyword>
<comment type="cofactor">
    <cofactor evidence="1">
        <name>Zn(2+)</name>
        <dbReference type="ChEBI" id="CHEBI:29105"/>
    </cofactor>
</comment>
<dbReference type="InterPro" id="IPR036990">
    <property type="entry name" value="M14A-like_propep"/>
</dbReference>
<dbReference type="SMART" id="SM00631">
    <property type="entry name" value="Zn_pept"/>
    <property type="match status" value="2"/>
</dbReference>
<evidence type="ECO:0000256" key="14">
    <source>
        <dbReference type="PROSITE-ProRule" id="PRU01379"/>
    </source>
</evidence>
<name>A0A8R2HQ74_BOMMO</name>
<feature type="active site" description="Proton donor/acceptor" evidence="14">
    <location>
        <position position="317"/>
    </location>
</feature>
<dbReference type="GO" id="GO:0008270">
    <property type="term" value="F:zinc ion binding"/>
    <property type="evidence" value="ECO:0007669"/>
    <property type="project" value="InterPro"/>
</dbReference>
<feature type="active site" description="Proton donor/acceptor" evidence="14">
    <location>
        <position position="723"/>
    </location>
</feature>
<dbReference type="AlphaFoldDB" id="A0A8R2HQ74"/>
<reference evidence="17" key="1">
    <citation type="journal article" date="2008" name="Insect Biochem. Mol. Biol.">
        <title>The genome of a lepidopteran model insect, the silkworm Bombyx mori.</title>
        <authorList>
            <consortium name="International Silkworm Genome Consortium"/>
        </authorList>
    </citation>
    <scope>NUCLEOTIDE SEQUENCE [LARGE SCALE GENOMIC DNA]</scope>
    <source>
        <strain evidence="17">p50T</strain>
    </source>
</reference>
<keyword evidence="4" id="KW-0964">Secreted</keyword>
<dbReference type="CDD" id="cd03860">
    <property type="entry name" value="M14_CP_A-B_like"/>
    <property type="match status" value="2"/>
</dbReference>
<keyword evidence="11" id="KW-0482">Metalloprotease</keyword>
<dbReference type="Pfam" id="PF02244">
    <property type="entry name" value="Propep_M14"/>
    <property type="match status" value="1"/>
</dbReference>
<dbReference type="SUPFAM" id="SSF53187">
    <property type="entry name" value="Zn-dependent exopeptidases"/>
    <property type="match status" value="2"/>
</dbReference>
<dbReference type="Gene3D" id="3.30.70.340">
    <property type="entry name" value="Metallocarboxypeptidase-like"/>
    <property type="match status" value="1"/>
</dbReference>
<keyword evidence="10" id="KW-0862">Zinc</keyword>
<keyword evidence="17" id="KW-1185">Reference proteome</keyword>
<dbReference type="PRINTS" id="PR00765">
    <property type="entry name" value="CRBOXYPTASEA"/>
</dbReference>
<keyword evidence="6" id="KW-0645">Protease</keyword>
<evidence type="ECO:0000256" key="9">
    <source>
        <dbReference type="ARBA" id="ARBA00022801"/>
    </source>
</evidence>
<dbReference type="GO" id="GO:0006508">
    <property type="term" value="P:proteolysis"/>
    <property type="evidence" value="ECO:0007669"/>
    <property type="project" value="UniProtKB-KW"/>
</dbReference>
<dbReference type="GO" id="GO:0004181">
    <property type="term" value="F:metallocarboxypeptidase activity"/>
    <property type="evidence" value="ECO:0007669"/>
    <property type="project" value="InterPro"/>
</dbReference>
<evidence type="ECO:0000256" key="12">
    <source>
        <dbReference type="ARBA" id="ARBA00023157"/>
    </source>
</evidence>
<dbReference type="EnsemblMetazoa" id="XM_021351685.2">
    <property type="protein sequence ID" value="XP_021207360.2"/>
    <property type="gene ID" value="LOC101735349"/>
</dbReference>
<keyword evidence="12" id="KW-1015">Disulfide bond</keyword>
<accession>A0A8R2HQ74</accession>
<dbReference type="PROSITE" id="PS52035">
    <property type="entry name" value="PEPTIDASE_M14"/>
    <property type="match status" value="2"/>
</dbReference>